<reference evidence="1" key="1">
    <citation type="submission" date="2023-04" db="EMBL/GenBank/DDBJ databases">
        <title>Phytophthora lilii NBRC 32176.</title>
        <authorList>
            <person name="Ichikawa N."/>
            <person name="Sato H."/>
            <person name="Tonouchi N."/>
        </authorList>
    </citation>
    <scope>NUCLEOTIDE SEQUENCE</scope>
    <source>
        <strain evidence="1">NBRC 32176</strain>
    </source>
</reference>
<accession>A0A9W6XEK3</accession>
<organism evidence="1 2">
    <name type="scientific">Phytophthora lilii</name>
    <dbReference type="NCBI Taxonomy" id="2077276"/>
    <lineage>
        <taxon>Eukaryota</taxon>
        <taxon>Sar</taxon>
        <taxon>Stramenopiles</taxon>
        <taxon>Oomycota</taxon>
        <taxon>Peronosporomycetes</taxon>
        <taxon>Peronosporales</taxon>
        <taxon>Peronosporaceae</taxon>
        <taxon>Phytophthora</taxon>
    </lineage>
</organism>
<dbReference type="EMBL" id="BSXW01001449">
    <property type="protein sequence ID" value="GMF36882.1"/>
    <property type="molecule type" value="Genomic_DNA"/>
</dbReference>
<dbReference type="AlphaFoldDB" id="A0A9W6XEK3"/>
<evidence type="ECO:0000313" key="2">
    <source>
        <dbReference type="Proteomes" id="UP001165083"/>
    </source>
</evidence>
<keyword evidence="2" id="KW-1185">Reference proteome</keyword>
<name>A0A9W6XEK3_9STRA</name>
<comment type="caution">
    <text evidence="1">The sequence shown here is derived from an EMBL/GenBank/DDBJ whole genome shotgun (WGS) entry which is preliminary data.</text>
</comment>
<gene>
    <name evidence="1" type="ORF">Plil01_001558300</name>
</gene>
<protein>
    <submittedName>
        <fullName evidence="1">Unnamed protein product</fullName>
    </submittedName>
</protein>
<dbReference type="Proteomes" id="UP001165083">
    <property type="component" value="Unassembled WGS sequence"/>
</dbReference>
<evidence type="ECO:0000313" key="1">
    <source>
        <dbReference type="EMBL" id="GMF36882.1"/>
    </source>
</evidence>
<sequence>MFNGSALISSPGWEAFGALRPTESLYDFSVLSGEAIALGDALDANNAICQSGNNDWGSTTNVVSGTAQEVMNVIKMFDLSVAPQMMRELELGIEQAEECPSAWNMIAITRLFQYPTTPGDATFAKIPASRGTVSVGRFSRNSSETVTIWLTLRTKGNTARLSRHSYSRATSIMASTFTRRPQ</sequence>
<dbReference type="OrthoDB" id="123133at2759"/>
<proteinExistence type="predicted"/>